<evidence type="ECO:0000313" key="6">
    <source>
        <dbReference type="Proteomes" id="UP000606580"/>
    </source>
</evidence>
<dbReference type="InterPro" id="IPR051932">
    <property type="entry name" value="Bact_StressResp_Reg"/>
</dbReference>
<comment type="caution">
    <text evidence="5">The sequence shown here is derived from an EMBL/GenBank/DDBJ whole genome shotgun (WGS) entry which is preliminary data.</text>
</comment>
<dbReference type="InterPro" id="IPR035965">
    <property type="entry name" value="PAS-like_dom_sf"/>
</dbReference>
<feature type="domain" description="PAS" evidence="2">
    <location>
        <begin position="278"/>
        <end position="348"/>
    </location>
</feature>
<name>A0A848DAR2_9EURY</name>
<accession>A0A848DAR2</accession>
<dbReference type="Proteomes" id="UP000606580">
    <property type="component" value="Unassembled WGS sequence"/>
</dbReference>
<dbReference type="Gene3D" id="3.30.750.24">
    <property type="entry name" value="STAS domain"/>
    <property type="match status" value="1"/>
</dbReference>
<organism evidence="5 6">
    <name type="scientific">Candidatus Ethanoperedens thermophilum</name>
    <dbReference type="NCBI Taxonomy" id="2766897"/>
    <lineage>
        <taxon>Archaea</taxon>
        <taxon>Methanobacteriati</taxon>
        <taxon>Methanobacteriota</taxon>
        <taxon>Stenosarchaea group</taxon>
        <taxon>Methanomicrobia</taxon>
        <taxon>Methanosarcinales</taxon>
        <taxon>Methanosarcinales incertae sedis</taxon>
        <taxon>GOM Arc I cluster</taxon>
        <taxon>Candidatus Ethanoperedens</taxon>
    </lineage>
</organism>
<proteinExistence type="predicted"/>
<feature type="domain" description="PAS" evidence="2">
    <location>
        <begin position="402"/>
        <end position="472"/>
    </location>
</feature>
<keyword evidence="1" id="KW-0597">Phosphoprotein</keyword>
<dbReference type="CDD" id="cd00130">
    <property type="entry name" value="PAS"/>
    <property type="match status" value="3"/>
</dbReference>
<evidence type="ECO:0000256" key="1">
    <source>
        <dbReference type="ARBA" id="ARBA00022553"/>
    </source>
</evidence>
<dbReference type="SMART" id="SM00086">
    <property type="entry name" value="PAC"/>
    <property type="match status" value="2"/>
</dbReference>
<dbReference type="InterPro" id="IPR000700">
    <property type="entry name" value="PAS-assoc_C"/>
</dbReference>
<dbReference type="CDD" id="cd07041">
    <property type="entry name" value="STAS_RsbR_RsbS_like"/>
    <property type="match status" value="1"/>
</dbReference>
<dbReference type="PROSITE" id="PS50113">
    <property type="entry name" value="PAC"/>
    <property type="match status" value="1"/>
</dbReference>
<dbReference type="SUPFAM" id="SSF52091">
    <property type="entry name" value="SpoIIaa-like"/>
    <property type="match status" value="1"/>
</dbReference>
<feature type="domain" description="STAS" evidence="4">
    <location>
        <begin position="534"/>
        <end position="645"/>
    </location>
</feature>
<dbReference type="PROSITE" id="PS50801">
    <property type="entry name" value="STAS"/>
    <property type="match status" value="1"/>
</dbReference>
<dbReference type="InterPro" id="IPR001610">
    <property type="entry name" value="PAC"/>
</dbReference>
<dbReference type="Pfam" id="PF01740">
    <property type="entry name" value="STAS"/>
    <property type="match status" value="1"/>
</dbReference>
<feature type="domain" description="PAS" evidence="2">
    <location>
        <begin position="20"/>
        <end position="94"/>
    </location>
</feature>
<sequence>MIKKNKSREPADNKNSIEDKQEPFFELLNGMVSFVSVLEPDGSMIFVNNTLLETVGAKLEDVKGKKCYDAYWWAYSDEVREKIKADVAKCVKGEKIRHEIQARIADGSLIWVAFDMHPVYDDAGNIRYLVSEGYDITERRQALADIKQKVAYLDNMPTYMAVTDVMGNLQFTSAVTIKKLGLTLEELIGTKFDQMVWWEYSKDVQKRMRSVVSEASEGKSSVFEVDIKRSVFEVDLKLGEDLVPIKYTCDPLRNENGEIYALLHTGTRIDELRAALDDARQKVAYLDNMPTYMAVTDVMGNLQFTSVVTIKKLGLTLEELIGTKFDQMVWWEYSKDVQKRMRSVVSEASEGKSSVFEVDLKLGEELVPIKYTCDPLRNENGEIYALLHTGTRIDELRAALSDARQKVAYLDNAPISIAAVDKDINILFINKIGASVAGTTPEEAIGKKCYDVFDTPECGTEKCCIEQVVEHGNVVTGETRLCGVKKMDVQITCAPFKDAGGNIAGGVKYITDITDLKRLMKEEKKLSDAIVKLSIPIIQIWDDVLMLPLIGTIDAIRAEQILENLLEAIASTKAEVVIIDLSGIPTVDTEATHQLIKAASAAMMLGSKVIFTGISPDVAQTMTRLGIDLSTLETRQTLSVGLREAINIIKK</sequence>
<dbReference type="PROSITE" id="PS50112">
    <property type="entry name" value="PAS"/>
    <property type="match status" value="4"/>
</dbReference>
<evidence type="ECO:0000259" key="2">
    <source>
        <dbReference type="PROSITE" id="PS50112"/>
    </source>
</evidence>
<dbReference type="PANTHER" id="PTHR33745">
    <property type="entry name" value="RSBT ANTAGONIST PROTEIN RSBS-RELATED"/>
    <property type="match status" value="1"/>
</dbReference>
<feature type="domain" description="PAC" evidence="3">
    <location>
        <begin position="96"/>
        <end position="148"/>
    </location>
</feature>
<dbReference type="InterPro" id="IPR036513">
    <property type="entry name" value="STAS_dom_sf"/>
</dbReference>
<dbReference type="SMART" id="SM00091">
    <property type="entry name" value="PAS"/>
    <property type="match status" value="4"/>
</dbReference>
<dbReference type="PANTHER" id="PTHR33745:SF3">
    <property type="entry name" value="RSBT CO-ANTAGONIST PROTEIN RSBRC"/>
    <property type="match status" value="1"/>
</dbReference>
<dbReference type="AlphaFoldDB" id="A0A848DAR2"/>
<dbReference type="Gene3D" id="3.30.450.20">
    <property type="entry name" value="PAS domain"/>
    <property type="match status" value="4"/>
</dbReference>
<evidence type="ECO:0000313" key="5">
    <source>
        <dbReference type="EMBL" id="NMG83367.1"/>
    </source>
</evidence>
<dbReference type="SUPFAM" id="SSF55785">
    <property type="entry name" value="PYP-like sensor domain (PAS domain)"/>
    <property type="match status" value="4"/>
</dbReference>
<protein>
    <submittedName>
        <fullName evidence="5">PAS domain S-box protein</fullName>
    </submittedName>
</protein>
<dbReference type="InterPro" id="IPR000014">
    <property type="entry name" value="PAS"/>
</dbReference>
<evidence type="ECO:0000259" key="4">
    <source>
        <dbReference type="PROSITE" id="PS50801"/>
    </source>
</evidence>
<gene>
    <name evidence="5" type="ORF">GIS02_04085</name>
</gene>
<dbReference type="Pfam" id="PF08448">
    <property type="entry name" value="PAS_4"/>
    <property type="match status" value="2"/>
</dbReference>
<dbReference type="NCBIfam" id="TIGR00229">
    <property type="entry name" value="sensory_box"/>
    <property type="match status" value="4"/>
</dbReference>
<evidence type="ECO:0000259" key="3">
    <source>
        <dbReference type="PROSITE" id="PS50113"/>
    </source>
</evidence>
<reference evidence="5" key="1">
    <citation type="journal article" date="2020" name="MBio">
        <title>'Candidatus Ethanoperedens,' a Thermophilic Genus of Archaea Mediating the Anaerobic Oxidation of Ethane.</title>
        <authorList>
            <person name="Hahn C.J."/>
            <person name="Laso-Perez R."/>
            <person name="Vulcano F."/>
            <person name="Vaziourakis K.M."/>
            <person name="Stokke R."/>
            <person name="Steen I.H."/>
            <person name="Teske A."/>
            <person name="Boetius A."/>
            <person name="Liebeke M."/>
            <person name="Amann R."/>
            <person name="Knittel K."/>
            <person name="Wegener G."/>
        </authorList>
    </citation>
    <scope>NUCLEOTIDE SEQUENCE</scope>
    <source>
        <strain evidence="5">GoM-Arc1-LC-WB58</strain>
    </source>
</reference>
<feature type="domain" description="PAS" evidence="2">
    <location>
        <begin position="153"/>
        <end position="215"/>
    </location>
</feature>
<dbReference type="InterPro" id="IPR013656">
    <property type="entry name" value="PAS_4"/>
</dbReference>
<dbReference type="InterPro" id="IPR002645">
    <property type="entry name" value="STAS_dom"/>
</dbReference>
<dbReference type="EMBL" id="WNEG01000078">
    <property type="protein sequence ID" value="NMG83367.1"/>
    <property type="molecule type" value="Genomic_DNA"/>
</dbReference>